<dbReference type="PANTHER" id="PTHR42988">
    <property type="entry name" value="PHOSPHOHYDROLASE"/>
    <property type="match status" value="1"/>
</dbReference>
<organism evidence="6 7">
    <name type="scientific">Lutimaribacter marinistellae</name>
    <dbReference type="NCBI Taxonomy" id="1820329"/>
    <lineage>
        <taxon>Bacteria</taxon>
        <taxon>Pseudomonadati</taxon>
        <taxon>Pseudomonadota</taxon>
        <taxon>Alphaproteobacteria</taxon>
        <taxon>Rhodobacterales</taxon>
        <taxon>Roseobacteraceae</taxon>
        <taxon>Lutimaribacter</taxon>
    </lineage>
</organism>
<evidence type="ECO:0000313" key="7">
    <source>
        <dbReference type="Proteomes" id="UP001595629"/>
    </source>
</evidence>
<keyword evidence="7" id="KW-1185">Reference proteome</keyword>
<protein>
    <submittedName>
        <fullName evidence="6">Metallophosphoesterase family protein</fullName>
        <ecNumber evidence="6">3.1.-.-</ecNumber>
    </submittedName>
</protein>
<evidence type="ECO:0000256" key="2">
    <source>
        <dbReference type="ARBA" id="ARBA00022801"/>
    </source>
</evidence>
<dbReference type="Gene3D" id="3.60.21.10">
    <property type="match status" value="1"/>
</dbReference>
<comment type="similarity">
    <text evidence="4">Belongs to the cyclic nucleotide phosphodiesterase class-III family.</text>
</comment>
<dbReference type="EC" id="3.1.-.-" evidence="6"/>
<dbReference type="InterPro" id="IPR029052">
    <property type="entry name" value="Metallo-depent_PP-like"/>
</dbReference>
<evidence type="ECO:0000256" key="4">
    <source>
        <dbReference type="ARBA" id="ARBA00025742"/>
    </source>
</evidence>
<accession>A0ABV7TKE8</accession>
<dbReference type="Proteomes" id="UP001595629">
    <property type="component" value="Unassembled WGS sequence"/>
</dbReference>
<proteinExistence type="inferred from homology"/>
<keyword evidence="1" id="KW-0479">Metal-binding</keyword>
<gene>
    <name evidence="6" type="ORF">ACFORG_16685</name>
</gene>
<dbReference type="GO" id="GO:0016787">
    <property type="term" value="F:hydrolase activity"/>
    <property type="evidence" value="ECO:0007669"/>
    <property type="project" value="UniProtKB-KW"/>
</dbReference>
<dbReference type="RefSeq" id="WP_386736669.1">
    <property type="nucleotide sequence ID" value="NZ_JBHRXI010000017.1"/>
</dbReference>
<reference evidence="7" key="1">
    <citation type="journal article" date="2019" name="Int. J. Syst. Evol. Microbiol.">
        <title>The Global Catalogue of Microorganisms (GCM) 10K type strain sequencing project: providing services to taxonomists for standard genome sequencing and annotation.</title>
        <authorList>
            <consortium name="The Broad Institute Genomics Platform"/>
            <consortium name="The Broad Institute Genome Sequencing Center for Infectious Disease"/>
            <person name="Wu L."/>
            <person name="Ma J."/>
        </authorList>
    </citation>
    <scope>NUCLEOTIDE SEQUENCE [LARGE SCALE GENOMIC DNA]</scope>
    <source>
        <strain evidence="7">KCTC 42911</strain>
    </source>
</reference>
<sequence>MTRFLHVTDLHVSAPQTNDATRQTDTVAALDRLIEVALRLDPRPDFIVASGDLTNVGDEASYRLLAERFEGFDIPVHMTLGNHDRRAGWHSVFPGHHAAPDGPVDHDAVLGGVHVVALDSSVPGRVSGALDDEQIERAAEMLGRNPDLPKLVAIHHPPRLDPSRNFAWATLDQHSTDRLASLLEGRSVLAVLSGHVHMNRVAMWHGVPLVVTMGQQSTVDLTRTDALAVVEGTGFAICDLLPSGLQTTFVPLAEPRLIKEISVDRLRAFS</sequence>
<dbReference type="InterPro" id="IPR050884">
    <property type="entry name" value="CNP_phosphodiesterase-III"/>
</dbReference>
<evidence type="ECO:0000313" key="6">
    <source>
        <dbReference type="EMBL" id="MFC3615395.1"/>
    </source>
</evidence>
<evidence type="ECO:0000259" key="5">
    <source>
        <dbReference type="Pfam" id="PF00149"/>
    </source>
</evidence>
<keyword evidence="2 6" id="KW-0378">Hydrolase</keyword>
<evidence type="ECO:0000256" key="3">
    <source>
        <dbReference type="ARBA" id="ARBA00023004"/>
    </source>
</evidence>
<dbReference type="PANTHER" id="PTHR42988:SF2">
    <property type="entry name" value="CYCLIC NUCLEOTIDE PHOSPHODIESTERASE CBUA0032-RELATED"/>
    <property type="match status" value="1"/>
</dbReference>
<keyword evidence="3" id="KW-0408">Iron</keyword>
<evidence type="ECO:0000256" key="1">
    <source>
        <dbReference type="ARBA" id="ARBA00022723"/>
    </source>
</evidence>
<dbReference type="SUPFAM" id="SSF56300">
    <property type="entry name" value="Metallo-dependent phosphatases"/>
    <property type="match status" value="1"/>
</dbReference>
<feature type="domain" description="Calcineurin-like phosphoesterase" evidence="5">
    <location>
        <begin position="3"/>
        <end position="198"/>
    </location>
</feature>
<comment type="caution">
    <text evidence="6">The sequence shown here is derived from an EMBL/GenBank/DDBJ whole genome shotgun (WGS) entry which is preliminary data.</text>
</comment>
<dbReference type="EMBL" id="JBHRXI010000017">
    <property type="protein sequence ID" value="MFC3615395.1"/>
    <property type="molecule type" value="Genomic_DNA"/>
</dbReference>
<name>A0ABV7TKE8_9RHOB</name>
<dbReference type="Pfam" id="PF00149">
    <property type="entry name" value="Metallophos"/>
    <property type="match status" value="1"/>
</dbReference>
<dbReference type="InterPro" id="IPR004843">
    <property type="entry name" value="Calcineurin-like_PHP"/>
</dbReference>